<evidence type="ECO:0000313" key="4">
    <source>
        <dbReference type="Proteomes" id="UP000199052"/>
    </source>
</evidence>
<dbReference type="EMBL" id="JACBZA010000001">
    <property type="protein sequence ID" value="NYH81523.1"/>
    <property type="molecule type" value="Genomic_DNA"/>
</dbReference>
<name>A0A1I2M018_9ACTN</name>
<accession>A0A1I2M018</accession>
<dbReference type="Proteomes" id="UP000533017">
    <property type="component" value="Unassembled WGS sequence"/>
</dbReference>
<evidence type="ECO:0000313" key="2">
    <source>
        <dbReference type="EMBL" id="NYH81523.1"/>
    </source>
</evidence>
<evidence type="ECO:0000313" key="3">
    <source>
        <dbReference type="EMBL" id="SFF84843.1"/>
    </source>
</evidence>
<reference evidence="2 5" key="2">
    <citation type="submission" date="2020-07" db="EMBL/GenBank/DDBJ databases">
        <title>Sequencing the genomes of 1000 actinobacteria strains.</title>
        <authorList>
            <person name="Klenk H.-P."/>
        </authorList>
    </citation>
    <scope>NUCLEOTIDE SEQUENCE [LARGE SCALE GENOMIC DNA]</scope>
    <source>
        <strain evidence="2 5">DSM 45117</strain>
    </source>
</reference>
<evidence type="ECO:0000313" key="5">
    <source>
        <dbReference type="Proteomes" id="UP000533017"/>
    </source>
</evidence>
<feature type="compositionally biased region" description="Basic and acidic residues" evidence="1">
    <location>
        <begin position="18"/>
        <end position="29"/>
    </location>
</feature>
<protein>
    <submittedName>
        <fullName evidence="3">Uncharacterized protein</fullName>
    </submittedName>
</protein>
<evidence type="ECO:0000256" key="1">
    <source>
        <dbReference type="SAM" id="MobiDB-lite"/>
    </source>
</evidence>
<dbReference type="AlphaFoldDB" id="A0A1I2M018"/>
<reference evidence="3 4" key="1">
    <citation type="submission" date="2016-10" db="EMBL/GenBank/DDBJ databases">
        <authorList>
            <person name="de Groot N.N."/>
        </authorList>
    </citation>
    <scope>NUCLEOTIDE SEQUENCE [LARGE SCALE GENOMIC DNA]</scope>
    <source>
        <strain evidence="3 4">CPCC 202808</strain>
    </source>
</reference>
<sequence length="214" mass="24144">MPEWSALERRKASLRRARDFGDGGGHEWSTDVQFAPGPEPGTGKILIGKHLPTWAEGMSYLDLKQIPDYFLRPVWFAEWYSDDGPEMATCPVNHQRGVYEWAARQHAARVLESVQGAVGEGGPIEPPEAVNRAPDPGCGVLEIRFDQGKPQWQGVWYDLYAGLAIFTSDDLREVVDWAVKQPAEARLFFDVGRNEGVDLETFRADPGRYIYEYD</sequence>
<gene>
    <name evidence="2" type="ORF">FHR37_000374</name>
    <name evidence="3" type="ORF">SAMN05421678_102386</name>
</gene>
<feature type="region of interest" description="Disordered" evidence="1">
    <location>
        <begin position="18"/>
        <end position="41"/>
    </location>
</feature>
<dbReference type="EMBL" id="FOOI01000002">
    <property type="protein sequence ID" value="SFF84843.1"/>
    <property type="molecule type" value="Genomic_DNA"/>
</dbReference>
<dbReference type="RefSeq" id="WP_139238829.1">
    <property type="nucleotide sequence ID" value="NZ_FOOI01000002.1"/>
</dbReference>
<organism evidence="3 4">
    <name type="scientific">Actinopolymorpha cephalotaxi</name>
    <dbReference type="NCBI Taxonomy" id="504797"/>
    <lineage>
        <taxon>Bacteria</taxon>
        <taxon>Bacillati</taxon>
        <taxon>Actinomycetota</taxon>
        <taxon>Actinomycetes</taxon>
        <taxon>Propionibacteriales</taxon>
        <taxon>Actinopolymorphaceae</taxon>
        <taxon>Actinopolymorpha</taxon>
    </lineage>
</organism>
<dbReference type="Proteomes" id="UP000199052">
    <property type="component" value="Unassembled WGS sequence"/>
</dbReference>
<keyword evidence="5" id="KW-1185">Reference proteome</keyword>
<proteinExistence type="predicted"/>